<dbReference type="PRINTS" id="PR00455">
    <property type="entry name" value="HTHTETR"/>
</dbReference>
<dbReference type="Proteomes" id="UP001596012">
    <property type="component" value="Unassembled WGS sequence"/>
</dbReference>
<keyword evidence="3" id="KW-0804">Transcription</keyword>
<dbReference type="PANTHER" id="PTHR30055:SF234">
    <property type="entry name" value="HTH-TYPE TRANSCRIPTIONAL REGULATOR BETI"/>
    <property type="match status" value="1"/>
</dbReference>
<gene>
    <name evidence="6" type="ORF">ACFPH6_44285</name>
</gene>
<dbReference type="Pfam" id="PF00440">
    <property type="entry name" value="TetR_N"/>
    <property type="match status" value="1"/>
</dbReference>
<comment type="caution">
    <text evidence="6">The sequence shown here is derived from an EMBL/GenBank/DDBJ whole genome shotgun (WGS) entry which is preliminary data.</text>
</comment>
<proteinExistence type="predicted"/>
<reference evidence="7" key="1">
    <citation type="journal article" date="2019" name="Int. J. Syst. Evol. Microbiol.">
        <title>The Global Catalogue of Microorganisms (GCM) 10K type strain sequencing project: providing services to taxonomists for standard genome sequencing and annotation.</title>
        <authorList>
            <consortium name="The Broad Institute Genomics Platform"/>
            <consortium name="The Broad Institute Genome Sequencing Center for Infectious Disease"/>
            <person name="Wu L."/>
            <person name="Ma J."/>
        </authorList>
    </citation>
    <scope>NUCLEOTIDE SEQUENCE [LARGE SCALE GENOMIC DNA]</scope>
    <source>
        <strain evidence="7">DT43</strain>
    </source>
</reference>
<dbReference type="InterPro" id="IPR009057">
    <property type="entry name" value="Homeodomain-like_sf"/>
</dbReference>
<dbReference type="PROSITE" id="PS50977">
    <property type="entry name" value="HTH_TETR_2"/>
    <property type="match status" value="1"/>
</dbReference>
<dbReference type="Gene3D" id="1.10.10.60">
    <property type="entry name" value="Homeodomain-like"/>
    <property type="match status" value="1"/>
</dbReference>
<protein>
    <submittedName>
        <fullName evidence="6">TetR/AcrR family transcriptional regulator</fullName>
    </submittedName>
</protein>
<evidence type="ECO:0000259" key="5">
    <source>
        <dbReference type="PROSITE" id="PS50977"/>
    </source>
</evidence>
<sequence>MTTARTSLPEAARHMSLRERKKLKTRIAIRNATYALIEEQGYDATTVEQIAERADVSPSTVFRYFPAKEDIVLTDEYDPLAEDLLRARPEDESVLDSLRFIIRQSLSMAIADDPTFAEREMKLRLRLMAEIPAVRSRAMESMSVTGRLMCRAIAQRTGRDENDLEVRVYTTGLMGALLEAAIYWTEHDYQGDLLDLLDRTLDTFKDLPRL</sequence>
<evidence type="ECO:0000256" key="3">
    <source>
        <dbReference type="ARBA" id="ARBA00023163"/>
    </source>
</evidence>
<dbReference type="EMBL" id="JBHSFG010000088">
    <property type="protein sequence ID" value="MFC4471433.1"/>
    <property type="molecule type" value="Genomic_DNA"/>
</dbReference>
<evidence type="ECO:0000256" key="4">
    <source>
        <dbReference type="PROSITE-ProRule" id="PRU00335"/>
    </source>
</evidence>
<evidence type="ECO:0000313" key="6">
    <source>
        <dbReference type="EMBL" id="MFC4471433.1"/>
    </source>
</evidence>
<dbReference type="InterPro" id="IPR041347">
    <property type="entry name" value="MftR_C"/>
</dbReference>
<dbReference type="SUPFAM" id="SSF46689">
    <property type="entry name" value="Homeodomain-like"/>
    <property type="match status" value="1"/>
</dbReference>
<evidence type="ECO:0000256" key="2">
    <source>
        <dbReference type="ARBA" id="ARBA00023125"/>
    </source>
</evidence>
<name>A0ABV8Z1Q8_9ACTN</name>
<evidence type="ECO:0000313" key="7">
    <source>
        <dbReference type="Proteomes" id="UP001596012"/>
    </source>
</evidence>
<dbReference type="Pfam" id="PF17754">
    <property type="entry name" value="TetR_C_14"/>
    <property type="match status" value="1"/>
</dbReference>
<dbReference type="InterPro" id="IPR001647">
    <property type="entry name" value="HTH_TetR"/>
</dbReference>
<feature type="domain" description="HTH tetR-type" evidence="5">
    <location>
        <begin position="23"/>
        <end position="83"/>
    </location>
</feature>
<feature type="DNA-binding region" description="H-T-H motif" evidence="4">
    <location>
        <begin position="46"/>
        <end position="65"/>
    </location>
</feature>
<dbReference type="PANTHER" id="PTHR30055">
    <property type="entry name" value="HTH-TYPE TRANSCRIPTIONAL REGULATOR RUTR"/>
    <property type="match status" value="1"/>
</dbReference>
<keyword evidence="7" id="KW-1185">Reference proteome</keyword>
<keyword evidence="2 4" id="KW-0238">DNA-binding</keyword>
<keyword evidence="1" id="KW-0805">Transcription regulation</keyword>
<dbReference type="Gene3D" id="1.10.357.10">
    <property type="entry name" value="Tetracycline Repressor, domain 2"/>
    <property type="match status" value="1"/>
</dbReference>
<accession>A0ABV8Z1Q8</accession>
<dbReference type="InterPro" id="IPR050109">
    <property type="entry name" value="HTH-type_TetR-like_transc_reg"/>
</dbReference>
<organism evidence="6 7">
    <name type="scientific">Streptomyces xiangluensis</name>
    <dbReference type="NCBI Taxonomy" id="2665720"/>
    <lineage>
        <taxon>Bacteria</taxon>
        <taxon>Bacillati</taxon>
        <taxon>Actinomycetota</taxon>
        <taxon>Actinomycetes</taxon>
        <taxon>Kitasatosporales</taxon>
        <taxon>Streptomycetaceae</taxon>
        <taxon>Streptomyces</taxon>
    </lineage>
</organism>
<evidence type="ECO:0000256" key="1">
    <source>
        <dbReference type="ARBA" id="ARBA00023015"/>
    </source>
</evidence>
<dbReference type="RefSeq" id="WP_386353673.1">
    <property type="nucleotide sequence ID" value="NZ_JBHSFG010000088.1"/>
</dbReference>